<evidence type="ECO:0000313" key="9">
    <source>
        <dbReference type="Proteomes" id="UP000619457"/>
    </source>
</evidence>
<gene>
    <name evidence="8" type="ORF">GCM10007049_36020</name>
</gene>
<feature type="domain" description="SusD-like N-terminal" evidence="7">
    <location>
        <begin position="102"/>
        <end position="239"/>
    </location>
</feature>
<proteinExistence type="inferred from homology"/>
<comment type="similarity">
    <text evidence="2">Belongs to the SusD family.</text>
</comment>
<reference evidence="8" key="1">
    <citation type="journal article" date="2014" name="Int. J. Syst. Evol. Microbiol.">
        <title>Complete genome sequence of Corynebacterium casei LMG S-19264T (=DSM 44701T), isolated from a smear-ripened cheese.</title>
        <authorList>
            <consortium name="US DOE Joint Genome Institute (JGI-PGF)"/>
            <person name="Walter F."/>
            <person name="Albersmeier A."/>
            <person name="Kalinowski J."/>
            <person name="Ruckert C."/>
        </authorList>
    </citation>
    <scope>NUCLEOTIDE SEQUENCE</scope>
    <source>
        <strain evidence="8">KCTC 12368</strain>
    </source>
</reference>
<keyword evidence="5" id="KW-0998">Cell outer membrane</keyword>
<evidence type="ECO:0000259" key="6">
    <source>
        <dbReference type="Pfam" id="PF07980"/>
    </source>
</evidence>
<dbReference type="GO" id="GO:0009279">
    <property type="term" value="C:cell outer membrane"/>
    <property type="evidence" value="ECO:0007669"/>
    <property type="project" value="UniProtKB-SubCell"/>
</dbReference>
<keyword evidence="9" id="KW-1185">Reference proteome</keyword>
<evidence type="ECO:0000256" key="4">
    <source>
        <dbReference type="ARBA" id="ARBA00023136"/>
    </source>
</evidence>
<name>A0A918UX62_9BACT</name>
<dbReference type="Gene3D" id="1.25.40.390">
    <property type="match status" value="1"/>
</dbReference>
<keyword evidence="4" id="KW-0472">Membrane</keyword>
<dbReference type="RefSeq" id="WP_018476096.1">
    <property type="nucleotide sequence ID" value="NZ_BMWX01000009.1"/>
</dbReference>
<organism evidence="8 9">
    <name type="scientific">Echinicola pacifica</name>
    <dbReference type="NCBI Taxonomy" id="346377"/>
    <lineage>
        <taxon>Bacteria</taxon>
        <taxon>Pseudomonadati</taxon>
        <taxon>Bacteroidota</taxon>
        <taxon>Cytophagia</taxon>
        <taxon>Cytophagales</taxon>
        <taxon>Cyclobacteriaceae</taxon>
        <taxon>Echinicola</taxon>
    </lineage>
</organism>
<accession>A0A918UX62</accession>
<evidence type="ECO:0000256" key="5">
    <source>
        <dbReference type="ARBA" id="ARBA00023237"/>
    </source>
</evidence>
<feature type="domain" description="RagB/SusD" evidence="6">
    <location>
        <begin position="348"/>
        <end position="457"/>
    </location>
</feature>
<dbReference type="Pfam" id="PF14322">
    <property type="entry name" value="SusD-like_3"/>
    <property type="match status" value="1"/>
</dbReference>
<dbReference type="InterPro" id="IPR012944">
    <property type="entry name" value="SusD_RagB_dom"/>
</dbReference>
<dbReference type="SUPFAM" id="SSF48452">
    <property type="entry name" value="TPR-like"/>
    <property type="match status" value="1"/>
</dbReference>
<protein>
    <recommendedName>
        <fullName evidence="10">SusD family protein</fullName>
    </recommendedName>
</protein>
<dbReference type="Pfam" id="PF07980">
    <property type="entry name" value="SusD_RagB"/>
    <property type="match status" value="1"/>
</dbReference>
<sequence length="490" mass="54887">MKLKNIIYTSAVALVAFGCSEDFLETQPTEQISTDRVEEISVINPSLQLSVLKGVYSTMYQVFSASPDDELHDDFGQKGYDIFSDMLSGDMVLSAKGFGWYAQVSDLQVTINNTNIRNYLPWRYYYKVIFGANAVIDGLGGTDAVPETEVGRQIMAQAKALRAYGYFYLANFFAEEYNPSDIILPVYTSIDQEAQPFSSTEDVYNLILSDLNFAIENLENYNRTAKFEVNTDIARALLAYTHAAMGNNTEAATVTQAIIDNSTYNILTNEELTTNGFNNIQTSGWMWGVDITLDMDMDLVSWWGQVDPFTYSYAWVGDGKVINADLYNAIPVEDGRKAQFLDRNGDGNPYWAMNKFFDPGRTIGGQRSITTDYVYMRIEEIYLLNAETAAKSGDETGAKTSLKAVMSERVPDTSYIDGLSGQALLDEIILQTRIELWGEGKSYLLMKRNKSTITLGSNHLTYPGLSIPYNDDQLTFEIPDQEIVNNPNID</sequence>
<evidence type="ECO:0000256" key="1">
    <source>
        <dbReference type="ARBA" id="ARBA00004442"/>
    </source>
</evidence>
<evidence type="ECO:0000256" key="2">
    <source>
        <dbReference type="ARBA" id="ARBA00006275"/>
    </source>
</evidence>
<comment type="caution">
    <text evidence="8">The sequence shown here is derived from an EMBL/GenBank/DDBJ whole genome shotgun (WGS) entry which is preliminary data.</text>
</comment>
<evidence type="ECO:0008006" key="10">
    <source>
        <dbReference type="Google" id="ProtNLM"/>
    </source>
</evidence>
<comment type="subcellular location">
    <subcellularLocation>
        <location evidence="1">Cell outer membrane</location>
    </subcellularLocation>
</comment>
<dbReference type="InterPro" id="IPR011990">
    <property type="entry name" value="TPR-like_helical_dom_sf"/>
</dbReference>
<reference evidence="8" key="2">
    <citation type="submission" date="2020-09" db="EMBL/GenBank/DDBJ databases">
        <authorList>
            <person name="Sun Q."/>
            <person name="Kim S."/>
        </authorList>
    </citation>
    <scope>NUCLEOTIDE SEQUENCE</scope>
    <source>
        <strain evidence="8">KCTC 12368</strain>
    </source>
</reference>
<dbReference type="Proteomes" id="UP000619457">
    <property type="component" value="Unassembled WGS sequence"/>
</dbReference>
<dbReference type="PROSITE" id="PS51257">
    <property type="entry name" value="PROKAR_LIPOPROTEIN"/>
    <property type="match status" value="1"/>
</dbReference>
<evidence type="ECO:0000313" key="8">
    <source>
        <dbReference type="EMBL" id="GGZ39529.1"/>
    </source>
</evidence>
<dbReference type="AlphaFoldDB" id="A0A918UX62"/>
<evidence type="ECO:0000256" key="3">
    <source>
        <dbReference type="ARBA" id="ARBA00022729"/>
    </source>
</evidence>
<evidence type="ECO:0000259" key="7">
    <source>
        <dbReference type="Pfam" id="PF14322"/>
    </source>
</evidence>
<keyword evidence="3" id="KW-0732">Signal</keyword>
<dbReference type="EMBL" id="BMWX01000009">
    <property type="protein sequence ID" value="GGZ39529.1"/>
    <property type="molecule type" value="Genomic_DNA"/>
</dbReference>
<dbReference type="InterPro" id="IPR033985">
    <property type="entry name" value="SusD-like_N"/>
</dbReference>